<sequence length="192" mass="21150">MVFSYPTLNKVSIIKEIGSVDFSLSVTAASGVAYNNEDNTIAISSCWGDLGNKITIIDLTKRKVEKTISPGGQIVGIVATNKTLLYQLYYKAIQFMDLTDASTRDITIENMNTSIKLTVSRHKLYYSSLGYHTVVCCDLDGTKQWSFKDENILKSPSGISADNNGNVYVVGYGMNNVVVISHDGQNVRNSYH</sequence>
<dbReference type="SUPFAM" id="SSF63825">
    <property type="entry name" value="YWTD domain"/>
    <property type="match status" value="1"/>
</dbReference>
<reference evidence="1 2" key="1">
    <citation type="submission" date="2020-06" db="EMBL/GenBank/DDBJ databases">
        <authorList>
            <person name="Li R."/>
            <person name="Bekaert M."/>
        </authorList>
    </citation>
    <scope>NUCLEOTIDE SEQUENCE [LARGE SCALE GENOMIC DNA]</scope>
    <source>
        <strain evidence="2">wild</strain>
    </source>
</reference>
<dbReference type="Gene3D" id="2.120.10.30">
    <property type="entry name" value="TolB, C-terminal domain"/>
    <property type="match status" value="1"/>
</dbReference>
<name>A0A6J8EYR5_MYTCO</name>
<keyword evidence="2" id="KW-1185">Reference proteome</keyword>
<dbReference type="Proteomes" id="UP000507470">
    <property type="component" value="Unassembled WGS sequence"/>
</dbReference>
<evidence type="ECO:0000313" key="1">
    <source>
        <dbReference type="EMBL" id="CAC5425610.1"/>
    </source>
</evidence>
<evidence type="ECO:0000313" key="2">
    <source>
        <dbReference type="Proteomes" id="UP000507470"/>
    </source>
</evidence>
<dbReference type="InterPro" id="IPR010620">
    <property type="entry name" value="SBBP_repeat"/>
</dbReference>
<dbReference type="AlphaFoldDB" id="A0A6J8EYR5"/>
<proteinExistence type="predicted"/>
<dbReference type="OrthoDB" id="10369389at2759"/>
<protein>
    <submittedName>
        <fullName evidence="1">Uncharacterized protein</fullName>
    </submittedName>
</protein>
<dbReference type="Pfam" id="PF06739">
    <property type="entry name" value="SBBP"/>
    <property type="match status" value="1"/>
</dbReference>
<accession>A0A6J8EYR5</accession>
<gene>
    <name evidence="1" type="ORF">MCOR_57409</name>
</gene>
<dbReference type="EMBL" id="CACVKT020010253">
    <property type="protein sequence ID" value="CAC5425610.1"/>
    <property type="molecule type" value="Genomic_DNA"/>
</dbReference>
<organism evidence="1 2">
    <name type="scientific">Mytilus coruscus</name>
    <name type="common">Sea mussel</name>
    <dbReference type="NCBI Taxonomy" id="42192"/>
    <lineage>
        <taxon>Eukaryota</taxon>
        <taxon>Metazoa</taxon>
        <taxon>Spiralia</taxon>
        <taxon>Lophotrochozoa</taxon>
        <taxon>Mollusca</taxon>
        <taxon>Bivalvia</taxon>
        <taxon>Autobranchia</taxon>
        <taxon>Pteriomorphia</taxon>
        <taxon>Mytilida</taxon>
        <taxon>Mytiloidea</taxon>
        <taxon>Mytilidae</taxon>
        <taxon>Mytilinae</taxon>
        <taxon>Mytilus</taxon>
    </lineage>
</organism>
<dbReference type="InterPro" id="IPR011042">
    <property type="entry name" value="6-blade_b-propeller_TolB-like"/>
</dbReference>